<sequence length="77" mass="8312">MEWTNAAKKGCLGDQMLAGVYGFEGRGNRHDPLKCSCEDDLRKCEEILGPGSISDLVDNEVQINEGANDEENSAPLG</sequence>
<accession>A0AA36DPI0</accession>
<name>A0AA36DPI0_CYLNA</name>
<dbReference type="Proteomes" id="UP001176961">
    <property type="component" value="Unassembled WGS sequence"/>
</dbReference>
<keyword evidence="2" id="KW-1185">Reference proteome</keyword>
<reference evidence="1" key="1">
    <citation type="submission" date="2023-07" db="EMBL/GenBank/DDBJ databases">
        <authorList>
            <consortium name="CYATHOMIX"/>
        </authorList>
    </citation>
    <scope>NUCLEOTIDE SEQUENCE</scope>
    <source>
        <strain evidence="1">N/A</strain>
    </source>
</reference>
<evidence type="ECO:0000313" key="1">
    <source>
        <dbReference type="EMBL" id="CAJ0591318.1"/>
    </source>
</evidence>
<comment type="caution">
    <text evidence="1">The sequence shown here is derived from an EMBL/GenBank/DDBJ whole genome shotgun (WGS) entry which is preliminary data.</text>
</comment>
<gene>
    <name evidence="1" type="ORF">CYNAS_LOCUS3301</name>
</gene>
<protein>
    <submittedName>
        <fullName evidence="1">Uncharacterized protein</fullName>
    </submittedName>
</protein>
<dbReference type="EMBL" id="CATQJL010000001">
    <property type="protein sequence ID" value="CAJ0591318.1"/>
    <property type="molecule type" value="Genomic_DNA"/>
</dbReference>
<organism evidence="1 2">
    <name type="scientific">Cylicocyclus nassatus</name>
    <name type="common">Nematode worm</name>
    <dbReference type="NCBI Taxonomy" id="53992"/>
    <lineage>
        <taxon>Eukaryota</taxon>
        <taxon>Metazoa</taxon>
        <taxon>Ecdysozoa</taxon>
        <taxon>Nematoda</taxon>
        <taxon>Chromadorea</taxon>
        <taxon>Rhabditida</taxon>
        <taxon>Rhabditina</taxon>
        <taxon>Rhabditomorpha</taxon>
        <taxon>Strongyloidea</taxon>
        <taxon>Strongylidae</taxon>
        <taxon>Cylicocyclus</taxon>
    </lineage>
</organism>
<evidence type="ECO:0000313" key="2">
    <source>
        <dbReference type="Proteomes" id="UP001176961"/>
    </source>
</evidence>
<dbReference type="AlphaFoldDB" id="A0AA36DPI0"/>
<proteinExistence type="predicted"/>